<dbReference type="AlphaFoldDB" id="A0A1M6EAY6"/>
<dbReference type="GO" id="GO:0006302">
    <property type="term" value="P:double-strand break repair"/>
    <property type="evidence" value="ECO:0007669"/>
    <property type="project" value="TreeGrafter"/>
</dbReference>
<reference evidence="6 7" key="1">
    <citation type="submission" date="2016-11" db="EMBL/GenBank/DDBJ databases">
        <authorList>
            <person name="Jaros S."/>
            <person name="Januszkiewicz K."/>
            <person name="Wedrychowicz H."/>
        </authorList>
    </citation>
    <scope>NUCLEOTIDE SEQUENCE [LARGE SCALE GENOMIC DNA]</scope>
    <source>
        <strain evidence="6 7">DSM 22807</strain>
    </source>
</reference>
<dbReference type="SUPFAM" id="SSF50249">
    <property type="entry name" value="Nucleic acid-binding proteins"/>
    <property type="match status" value="1"/>
</dbReference>
<keyword evidence="7" id="KW-1185">Reference proteome</keyword>
<dbReference type="InterPro" id="IPR022572">
    <property type="entry name" value="DNA_rep/recomb_RecO_N"/>
</dbReference>
<gene>
    <name evidence="4" type="primary">recO</name>
    <name evidence="6" type="ORF">SAMN05444337_0898</name>
</gene>
<organism evidence="6 7">
    <name type="scientific">Flavobacterium haoranii</name>
    <dbReference type="NCBI Taxonomy" id="683124"/>
    <lineage>
        <taxon>Bacteria</taxon>
        <taxon>Pseudomonadati</taxon>
        <taxon>Bacteroidota</taxon>
        <taxon>Flavobacteriia</taxon>
        <taxon>Flavobacteriales</taxon>
        <taxon>Flavobacteriaceae</taxon>
        <taxon>Flavobacterium</taxon>
    </lineage>
</organism>
<dbReference type="NCBIfam" id="TIGR00613">
    <property type="entry name" value="reco"/>
    <property type="match status" value="1"/>
</dbReference>
<dbReference type="InterPro" id="IPR037278">
    <property type="entry name" value="ARFGAP/RecO"/>
</dbReference>
<dbReference type="InterPro" id="IPR003717">
    <property type="entry name" value="RecO"/>
</dbReference>
<keyword evidence="2 4" id="KW-0233">DNA recombination</keyword>
<dbReference type="PANTHER" id="PTHR33991">
    <property type="entry name" value="DNA REPAIR PROTEIN RECO"/>
    <property type="match status" value="1"/>
</dbReference>
<dbReference type="SUPFAM" id="SSF57863">
    <property type="entry name" value="ArfGap/RecO-like zinc finger"/>
    <property type="match status" value="1"/>
</dbReference>
<evidence type="ECO:0000256" key="1">
    <source>
        <dbReference type="ARBA" id="ARBA00022763"/>
    </source>
</evidence>
<protein>
    <recommendedName>
        <fullName evidence="4">DNA repair protein RecO</fullName>
    </recommendedName>
    <alternativeName>
        <fullName evidence="4">Recombination protein O</fullName>
    </alternativeName>
</protein>
<comment type="similarity">
    <text evidence="4">Belongs to the RecO family.</text>
</comment>
<keyword evidence="3 4" id="KW-0234">DNA repair</keyword>
<evidence type="ECO:0000256" key="4">
    <source>
        <dbReference type="HAMAP-Rule" id="MF_00201"/>
    </source>
</evidence>
<proteinExistence type="inferred from homology"/>
<dbReference type="GO" id="GO:0006310">
    <property type="term" value="P:DNA recombination"/>
    <property type="evidence" value="ECO:0007669"/>
    <property type="project" value="UniProtKB-UniRule"/>
</dbReference>
<dbReference type="OrthoDB" id="9789152at2"/>
<comment type="function">
    <text evidence="4">Involved in DNA repair and RecF pathway recombination.</text>
</comment>
<name>A0A1M6EAY6_9FLAO</name>
<evidence type="ECO:0000256" key="2">
    <source>
        <dbReference type="ARBA" id="ARBA00023172"/>
    </source>
</evidence>
<dbReference type="InterPro" id="IPR012340">
    <property type="entry name" value="NA-bd_OB-fold"/>
</dbReference>
<keyword evidence="1 4" id="KW-0227">DNA damage</keyword>
<dbReference type="STRING" id="683124.SAMN05444337_0898"/>
<dbReference type="HAMAP" id="MF_00201">
    <property type="entry name" value="RecO"/>
    <property type="match status" value="1"/>
</dbReference>
<evidence type="ECO:0000256" key="3">
    <source>
        <dbReference type="ARBA" id="ARBA00023204"/>
    </source>
</evidence>
<accession>A0A1M6EAY6</accession>
<dbReference type="PANTHER" id="PTHR33991:SF1">
    <property type="entry name" value="DNA REPAIR PROTEIN RECO"/>
    <property type="match status" value="1"/>
</dbReference>
<sequence>MLIKTKAVVISAVKYQEKSLIVRCFTLSDGLKSYFVTNAFTGKKNNQKNAFFQPLNQLEIEAYHKNKGALERFKEIKLSFPYQSITSNIYKTTIAIFLSEVLHNAIKEDGKNDTLFTYLETAFNWLDHHEETSNFHLIFLLQLTRYLGFYPQNSSEYEYFELTEGVFIPFESASCLSKEQTTLFKSLIDLKFEDDQKIFTGFQRQILLNILIDYYSLNIEGFKKPKSLSVLKEVFS</sequence>
<dbReference type="EMBL" id="FQZH01000001">
    <property type="protein sequence ID" value="SHI82646.1"/>
    <property type="molecule type" value="Genomic_DNA"/>
</dbReference>
<dbReference type="Gene3D" id="2.40.50.140">
    <property type="entry name" value="Nucleic acid-binding proteins"/>
    <property type="match status" value="1"/>
</dbReference>
<dbReference type="Proteomes" id="UP000184232">
    <property type="component" value="Unassembled WGS sequence"/>
</dbReference>
<evidence type="ECO:0000259" key="5">
    <source>
        <dbReference type="Pfam" id="PF11967"/>
    </source>
</evidence>
<feature type="domain" description="DNA replication/recombination mediator RecO N-terminal" evidence="5">
    <location>
        <begin position="1"/>
        <end position="79"/>
    </location>
</feature>
<dbReference type="Pfam" id="PF02565">
    <property type="entry name" value="RecO_C"/>
    <property type="match status" value="1"/>
</dbReference>
<dbReference type="GO" id="GO:0043590">
    <property type="term" value="C:bacterial nucleoid"/>
    <property type="evidence" value="ECO:0007669"/>
    <property type="project" value="TreeGrafter"/>
</dbReference>
<evidence type="ECO:0000313" key="6">
    <source>
        <dbReference type="EMBL" id="SHI82646.1"/>
    </source>
</evidence>
<dbReference type="RefSeq" id="WP_072782097.1">
    <property type="nucleotide sequence ID" value="NZ_FQZH01000001.1"/>
</dbReference>
<evidence type="ECO:0000313" key="7">
    <source>
        <dbReference type="Proteomes" id="UP000184232"/>
    </source>
</evidence>
<dbReference type="Pfam" id="PF11967">
    <property type="entry name" value="RecO_N"/>
    <property type="match status" value="1"/>
</dbReference>